<comment type="caution">
    <text evidence="1">The sequence shown here is derived from an EMBL/GenBank/DDBJ whole genome shotgun (WGS) entry which is preliminary data.</text>
</comment>
<gene>
    <name evidence="1" type="ORF">BDN71DRAFT_737789</name>
</gene>
<proteinExistence type="predicted"/>
<organism evidence="1 2">
    <name type="scientific">Pleurotus eryngii</name>
    <name type="common">Boletus of the steppes</name>
    <dbReference type="NCBI Taxonomy" id="5323"/>
    <lineage>
        <taxon>Eukaryota</taxon>
        <taxon>Fungi</taxon>
        <taxon>Dikarya</taxon>
        <taxon>Basidiomycota</taxon>
        <taxon>Agaricomycotina</taxon>
        <taxon>Agaricomycetes</taxon>
        <taxon>Agaricomycetidae</taxon>
        <taxon>Agaricales</taxon>
        <taxon>Pleurotineae</taxon>
        <taxon>Pleurotaceae</taxon>
        <taxon>Pleurotus</taxon>
    </lineage>
</organism>
<protein>
    <submittedName>
        <fullName evidence="1">Uncharacterized protein</fullName>
    </submittedName>
</protein>
<name>A0A9P5ZFG7_PLEER</name>
<accession>A0A9P5ZFG7</accession>
<reference evidence="1" key="1">
    <citation type="submission" date="2020-11" db="EMBL/GenBank/DDBJ databases">
        <authorList>
            <consortium name="DOE Joint Genome Institute"/>
            <person name="Ahrendt S."/>
            <person name="Riley R."/>
            <person name="Andreopoulos W."/>
            <person name="Labutti K."/>
            <person name="Pangilinan J."/>
            <person name="Ruiz-Duenas F.J."/>
            <person name="Barrasa J.M."/>
            <person name="Sanchez-Garcia M."/>
            <person name="Camarero S."/>
            <person name="Miyauchi S."/>
            <person name="Serrano A."/>
            <person name="Linde D."/>
            <person name="Babiker R."/>
            <person name="Drula E."/>
            <person name="Ayuso-Fernandez I."/>
            <person name="Pacheco R."/>
            <person name="Padilla G."/>
            <person name="Ferreira P."/>
            <person name="Barriuso J."/>
            <person name="Kellner H."/>
            <person name="Castanera R."/>
            <person name="Alfaro M."/>
            <person name="Ramirez L."/>
            <person name="Pisabarro A.G."/>
            <person name="Kuo A."/>
            <person name="Tritt A."/>
            <person name="Lipzen A."/>
            <person name="He G."/>
            <person name="Yan M."/>
            <person name="Ng V."/>
            <person name="Cullen D."/>
            <person name="Martin F."/>
            <person name="Rosso M.-N."/>
            <person name="Henrissat B."/>
            <person name="Hibbett D."/>
            <person name="Martinez A.T."/>
            <person name="Grigoriev I.V."/>
        </authorList>
    </citation>
    <scope>NUCLEOTIDE SEQUENCE</scope>
    <source>
        <strain evidence="1">ATCC 90797</strain>
    </source>
</reference>
<keyword evidence="2" id="KW-1185">Reference proteome</keyword>
<evidence type="ECO:0000313" key="2">
    <source>
        <dbReference type="Proteomes" id="UP000807025"/>
    </source>
</evidence>
<sequence length="173" mass="19251">MLVTESSISRVDTTLRPDIGSFNPRSINGISRALGSSISPRRTTTSSYRPWPIARCYERKALKRISKTARFPQWKNGEGRGHLDMEGANSGPVRVFRKHKLLAPTGHELRIIGVHGILALAAITSPGPEAVAAACRFRFCFLETPILRPSTLSDIVPFQGPYHKATHMYNSYY</sequence>
<dbReference type="Proteomes" id="UP000807025">
    <property type="component" value="Unassembled WGS sequence"/>
</dbReference>
<dbReference type="EMBL" id="MU154821">
    <property type="protein sequence ID" value="KAF9487098.1"/>
    <property type="molecule type" value="Genomic_DNA"/>
</dbReference>
<evidence type="ECO:0000313" key="1">
    <source>
        <dbReference type="EMBL" id="KAF9487098.1"/>
    </source>
</evidence>
<dbReference type="AlphaFoldDB" id="A0A9P5ZFG7"/>